<evidence type="ECO:0000256" key="2">
    <source>
        <dbReference type="ARBA" id="ARBA00022679"/>
    </source>
</evidence>
<dbReference type="GO" id="GO:0016757">
    <property type="term" value="F:glycosyltransferase activity"/>
    <property type="evidence" value="ECO:0007669"/>
    <property type="project" value="UniProtKB-KW"/>
</dbReference>
<protein>
    <submittedName>
        <fullName evidence="3">Glycosyltransferase family 4 protein</fullName>
    </submittedName>
</protein>
<accession>A0A5J6L1U8</accession>
<name>A0A5J6L1U8_9MICO</name>
<dbReference type="AlphaFoldDB" id="A0A5J6L1U8"/>
<reference evidence="4" key="1">
    <citation type="submission" date="2019-09" db="EMBL/GenBank/DDBJ databases">
        <title>Mumia zhuanghuii sp. nov. isolated from the intestinal contents of plateau pika (Ochotona curzoniae) in the Qinghai-Tibet plateau of China.</title>
        <authorList>
            <person name="Tian Z."/>
        </authorList>
    </citation>
    <scope>NUCLEOTIDE SEQUENCE [LARGE SCALE GENOMIC DNA]</scope>
    <source>
        <strain evidence="4">L-031</strain>
    </source>
</reference>
<keyword evidence="2 3" id="KW-0808">Transferase</keyword>
<dbReference type="Gene3D" id="3.40.50.2000">
    <property type="entry name" value="Glycogen Phosphorylase B"/>
    <property type="match status" value="2"/>
</dbReference>
<keyword evidence="1" id="KW-0328">Glycosyltransferase</keyword>
<dbReference type="Proteomes" id="UP000325516">
    <property type="component" value="Chromosome"/>
</dbReference>
<dbReference type="EMBL" id="CP044232">
    <property type="protein sequence ID" value="QEW02478.1"/>
    <property type="molecule type" value="Genomic_DNA"/>
</dbReference>
<sequence length="415" mass="44656">MAMNERKSVRDGHDPLIVSLTKYIPYDGIPHAGGQYAKDHFDALAGIARVVAVAPSTPANRAAVTRQGAPGEVILIEGTGPFRAGRAKLLTDLASAWRGSDAQGFFGRAVTTPEWPWDLLAEADVVEFQWSEMASLAPLVRSRLPEKPLVVVAHDVITQRWRRAAGASKNPVLRTAYSVAARRSAARERRDFAAADRVVVFSEKDAALVRDLAPAAQPVVVAPGFRLGSTSTAQQAEEPVVLFTGALGRPDNDRAVRWFLQNVWPRVTERVPDALFVAAGSGPRRGLRRLVARSRRAELTGFVPSLDPYYASARVFVAPVLTGAGVKFKTVDALVRGLPTVATPVGAEGIEREDVFAGVTDDPVRFADLVVAALRGAHAERAAAAGEWAAEVYGMDAFTRRVRAVYGQLMPDPLA</sequence>
<proteinExistence type="predicted"/>
<dbReference type="KEGG" id="mlz:F6J85_04750"/>
<evidence type="ECO:0000313" key="3">
    <source>
        <dbReference type="EMBL" id="QEW02478.1"/>
    </source>
</evidence>
<evidence type="ECO:0000256" key="1">
    <source>
        <dbReference type="ARBA" id="ARBA00022676"/>
    </source>
</evidence>
<dbReference type="PANTHER" id="PTHR12526:SF510">
    <property type="entry name" value="D-INOSITOL 3-PHOSPHATE GLYCOSYLTRANSFERASE"/>
    <property type="match status" value="1"/>
</dbReference>
<dbReference type="SUPFAM" id="SSF53756">
    <property type="entry name" value="UDP-Glycosyltransferase/glycogen phosphorylase"/>
    <property type="match status" value="1"/>
</dbReference>
<dbReference type="Pfam" id="PF13692">
    <property type="entry name" value="Glyco_trans_1_4"/>
    <property type="match status" value="1"/>
</dbReference>
<dbReference type="PANTHER" id="PTHR12526">
    <property type="entry name" value="GLYCOSYLTRANSFERASE"/>
    <property type="match status" value="1"/>
</dbReference>
<organism evidence="3 4">
    <name type="scientific">Microbacterium lushaniae</name>
    <dbReference type="NCBI Taxonomy" id="2614639"/>
    <lineage>
        <taxon>Bacteria</taxon>
        <taxon>Bacillati</taxon>
        <taxon>Actinomycetota</taxon>
        <taxon>Actinomycetes</taxon>
        <taxon>Micrococcales</taxon>
        <taxon>Microbacteriaceae</taxon>
        <taxon>Microbacterium</taxon>
    </lineage>
</organism>
<gene>
    <name evidence="3" type="ORF">F6J85_04750</name>
</gene>
<evidence type="ECO:0000313" key="4">
    <source>
        <dbReference type="Proteomes" id="UP000325516"/>
    </source>
</evidence>
<keyword evidence="4" id="KW-1185">Reference proteome</keyword>